<evidence type="ECO:0000256" key="1">
    <source>
        <dbReference type="ARBA" id="ARBA00022679"/>
    </source>
</evidence>
<dbReference type="SUPFAM" id="SSF55785">
    <property type="entry name" value="PYP-like sensor domain (PAS domain)"/>
    <property type="match status" value="2"/>
</dbReference>
<dbReference type="SUPFAM" id="SSF55874">
    <property type="entry name" value="ATPase domain of HSP90 chaperone/DNA topoisomerase II/histidine kinase"/>
    <property type="match status" value="1"/>
</dbReference>
<dbReference type="InterPro" id="IPR000014">
    <property type="entry name" value="PAS"/>
</dbReference>
<keyword evidence="2" id="KW-0547">Nucleotide-binding</keyword>
<evidence type="ECO:0000256" key="6">
    <source>
        <dbReference type="ARBA" id="ARBA00070616"/>
    </source>
</evidence>
<dbReference type="GO" id="GO:0000156">
    <property type="term" value="F:phosphorelay response regulator activity"/>
    <property type="evidence" value="ECO:0007669"/>
    <property type="project" value="InterPro"/>
</dbReference>
<dbReference type="SUPFAM" id="SSF52738">
    <property type="entry name" value="Methylesterase CheB, C-terminal domain"/>
    <property type="match status" value="1"/>
</dbReference>
<evidence type="ECO:0000256" key="7">
    <source>
        <dbReference type="PROSITE-ProRule" id="PRU00050"/>
    </source>
</evidence>
<dbReference type="InterPro" id="IPR000780">
    <property type="entry name" value="CheR_MeTrfase"/>
</dbReference>
<dbReference type="PROSITE" id="PS50122">
    <property type="entry name" value="CHEB"/>
    <property type="match status" value="1"/>
</dbReference>
<feature type="domain" description="CheR-type methyltransferase" evidence="12">
    <location>
        <begin position="246"/>
        <end position="507"/>
    </location>
</feature>
<dbReference type="InterPro" id="IPR036890">
    <property type="entry name" value="HATPase_C_sf"/>
</dbReference>
<dbReference type="Pfam" id="PF03705">
    <property type="entry name" value="CheR_N"/>
    <property type="match status" value="1"/>
</dbReference>
<comment type="function">
    <text evidence="5">Putative oxygen sensor; modulates the activity of FixJ, a transcriptional activator of nitrogen fixation fixK gene. FixL probably acts as a kinase that phosphorylates FixJ.</text>
</comment>
<dbReference type="GO" id="GO:0008757">
    <property type="term" value="F:S-adenosylmethionine-dependent methyltransferase activity"/>
    <property type="evidence" value="ECO:0007669"/>
    <property type="project" value="InterPro"/>
</dbReference>
<dbReference type="PANTHER" id="PTHR24422:SF27">
    <property type="entry name" value="PROTEIN-GLUTAMATE O-METHYLTRANSFERASE"/>
    <property type="match status" value="1"/>
</dbReference>
<feature type="domain" description="PAS" evidence="10">
    <location>
        <begin position="905"/>
        <end position="958"/>
    </location>
</feature>
<dbReference type="GO" id="GO:0005524">
    <property type="term" value="F:ATP binding"/>
    <property type="evidence" value="ECO:0007669"/>
    <property type="project" value="UniProtKB-KW"/>
</dbReference>
<dbReference type="Gene3D" id="3.30.450.20">
    <property type="entry name" value="PAS domain"/>
    <property type="match status" value="2"/>
</dbReference>
<reference evidence="13 14" key="1">
    <citation type="journal article" date="2009" name="Stand. Genomic Sci.">
        <title>Complete genome sequence of Pirellula staleyi type strain (ATCC 27377).</title>
        <authorList>
            <person name="Clum A."/>
            <person name="Tindall B.J."/>
            <person name="Sikorski J."/>
            <person name="Ivanova N."/>
            <person name="Mavrommatis K."/>
            <person name="Lucas S."/>
            <person name="Glavina del Rio T."/>
            <person name="Nolan M."/>
            <person name="Chen F."/>
            <person name="Tice H."/>
            <person name="Pitluck S."/>
            <person name="Cheng J.F."/>
            <person name="Chertkov O."/>
            <person name="Brettin T."/>
            <person name="Han C."/>
            <person name="Detter J.C."/>
            <person name="Kuske C."/>
            <person name="Bruce D."/>
            <person name="Goodwin L."/>
            <person name="Ovchinikova G."/>
            <person name="Pati A."/>
            <person name="Mikhailova N."/>
            <person name="Chen A."/>
            <person name="Palaniappan K."/>
            <person name="Land M."/>
            <person name="Hauser L."/>
            <person name="Chang Y.J."/>
            <person name="Jeffries C.D."/>
            <person name="Chain P."/>
            <person name="Rohde M."/>
            <person name="Goker M."/>
            <person name="Bristow J."/>
            <person name="Eisen J.A."/>
            <person name="Markowitz V."/>
            <person name="Hugenholtz P."/>
            <person name="Kyrpides N.C."/>
            <person name="Klenk H.P."/>
            <person name="Lapidus A."/>
        </authorList>
    </citation>
    <scope>NUCLEOTIDE SEQUENCE [LARGE SCALE GENOMIC DNA]</scope>
    <source>
        <strain evidence="14">ATCC 27377 / DSM 6068 / ICPB 4128</strain>
    </source>
</reference>
<dbReference type="KEGG" id="psl:Psta_1198"/>
<dbReference type="GO" id="GO:0006935">
    <property type="term" value="P:chemotaxis"/>
    <property type="evidence" value="ECO:0007669"/>
    <property type="project" value="InterPro"/>
</dbReference>
<dbReference type="InterPro" id="IPR011712">
    <property type="entry name" value="Sig_transdc_His_kin_sub3_dim/P"/>
</dbReference>
<sequence length="1238" mass="137518">MAAKKRGKMSATGTEGADSPPEPIVAAKVPEPNRDYPAELAEEDDLDSKRGRPEFPVAGLVASAGGLDAFKKFFAAMPADSGIAFVLIPHLAPTHSSLMVELVARQTSMPVVEATEGMAVEANRVYIIPPNKNMTIEGGVLRLTGPVERVSWQTSIDFFLRSLADDQMEKAICIILSGTGSHGTLGLKAVKAAGGIALVQDPSTADYPGMPASAIATGLADHVLPVEQMPEVLVKDVRHFLANGGRVIAEVEEAPDHLNQLLALLRARTKFDFRGYRKKMLARRLERRLGLSNFENLADFLAHLRQHPEEVKQLARDLLISVTRFFRDPEAFHYLETEVVAPLLQTKDADTPFRVWVPGCATGEEPYSIAMLLLEHQSLAQNPCRLQIFATDIDEPALEIARRGLYPDEIAADVSPERLARFFTRVDEVHWQVSKQLRETVTFAFQNLIADAPFSRMDVISCRNVLIYLEPDVQRKVLALLHFALKPGGYLFLGPSETIGRQTELFEPVSKKWRIYKRTGPLRAEDLQFPVTQSEPRPALPPSTNRAPVPPKLAELAQNSLLRRFDLACVVINRNYEVLHFAGPTEDYLVQPGGAPTQNLFAMARPGLASKLRVVIRRAIRENSPQRINDAILRRAGEPCRVNIEAEPLHTSKQTTGLLLISFQAQRHPAGESPLDLGARGETDEPDLLHQLERELETTRDDLQNTIEQLESANEELKGSNEEVMSMNEELQSANEELETSKEELHSYNEELSTVNNQLHDKIEEVESATNDMANLLDTTDIPTIFLDGSLRIKLFTPASSRMFRIIATDRGRSIGDIVKRFIDDDLLPEIQQLLRNLIPREKEVRAEDGRWYVRRILPYRTLDNRIDGVVITFVDITERKLTAEGVAQQHAKVVETSAGVLHNREAHLAAILDAAADAIITIDAKGLIQSVNAAAERMFGYAADEMIGQNVKMIMPSPYRGNHDQYLARYQQTGMKHIIGNGREVEGLRKDGSTFPVDLAVSEVNHLHLYTGILRDISHRKQLEREVVEIASLEQRRIGQDLHDSVSQELTALSMLAGDLAETLRTDPLNASDLVERVVQGLHRSRQDLRAVMRGLCPVSVDSEGLMAALSDLASRTQLEGKLSCTFDCPKPVLVEDNLIATHLYLIAHEAVHNAIKHAQCKNIRISVESSEDLTLRVQDDGIGISIPDQPTQGHSGLGLRIMRNRAAIIRATLSFEKVLPAGTMVTCVLDRRSHEP</sequence>
<dbReference type="NCBIfam" id="TIGR00229">
    <property type="entry name" value="sensory_box"/>
    <property type="match status" value="1"/>
</dbReference>
<dbReference type="Gene3D" id="3.40.50.150">
    <property type="entry name" value="Vaccinia Virus protein VP39"/>
    <property type="match status" value="1"/>
</dbReference>
<dbReference type="STRING" id="530564.Psta_1198"/>
<keyword evidence="13" id="KW-0378">Hydrolase</keyword>
<dbReference type="GO" id="GO:0000155">
    <property type="term" value="F:phosphorelay sensor kinase activity"/>
    <property type="evidence" value="ECO:0007669"/>
    <property type="project" value="InterPro"/>
</dbReference>
<dbReference type="FunFam" id="3.30.450.20:FF:000060">
    <property type="entry name" value="Sensor protein FixL"/>
    <property type="match status" value="1"/>
</dbReference>
<dbReference type="Pfam" id="PF01739">
    <property type="entry name" value="CheR"/>
    <property type="match status" value="1"/>
</dbReference>
<evidence type="ECO:0000259" key="12">
    <source>
        <dbReference type="PROSITE" id="PS50123"/>
    </source>
</evidence>
<keyword evidence="14" id="KW-1185">Reference proteome</keyword>
<dbReference type="AlphaFoldDB" id="D2R949"/>
<evidence type="ECO:0000259" key="11">
    <source>
        <dbReference type="PROSITE" id="PS50122"/>
    </source>
</evidence>
<protein>
    <recommendedName>
        <fullName evidence="6">Sensor protein FixL</fullName>
    </recommendedName>
</protein>
<dbReference type="Gene3D" id="1.20.5.340">
    <property type="match status" value="1"/>
</dbReference>
<dbReference type="SMART" id="SM00138">
    <property type="entry name" value="MeTrc"/>
    <property type="match status" value="1"/>
</dbReference>
<keyword evidence="13" id="KW-0489">Methyltransferase</keyword>
<comment type="caution">
    <text evidence="7">Lacks conserved residue(s) required for the propagation of feature annotation.</text>
</comment>
<dbReference type="PROSITE" id="PS50112">
    <property type="entry name" value="PAS"/>
    <property type="match status" value="1"/>
</dbReference>
<dbReference type="Pfam" id="PF07730">
    <property type="entry name" value="HisKA_3"/>
    <property type="match status" value="1"/>
</dbReference>
<feature type="coiled-coil region" evidence="8">
    <location>
        <begin position="689"/>
        <end position="779"/>
    </location>
</feature>
<evidence type="ECO:0000256" key="5">
    <source>
        <dbReference type="ARBA" id="ARBA00059827"/>
    </source>
</evidence>
<dbReference type="Gene3D" id="3.40.50.180">
    <property type="entry name" value="Methylesterase CheB, C-terminal domain"/>
    <property type="match status" value="1"/>
</dbReference>
<dbReference type="OrthoDB" id="288469at2"/>
<dbReference type="InterPro" id="IPR003594">
    <property type="entry name" value="HATPase_dom"/>
</dbReference>
<dbReference type="SMART" id="SM00091">
    <property type="entry name" value="PAS"/>
    <property type="match status" value="2"/>
</dbReference>
<dbReference type="CDD" id="cd00130">
    <property type="entry name" value="PAS"/>
    <property type="match status" value="2"/>
</dbReference>
<dbReference type="PRINTS" id="PR00996">
    <property type="entry name" value="CHERMTFRASE"/>
</dbReference>
<dbReference type="eggNOG" id="COG2202">
    <property type="taxonomic scope" value="Bacteria"/>
</dbReference>
<dbReference type="Proteomes" id="UP000001887">
    <property type="component" value="Chromosome"/>
</dbReference>
<dbReference type="GO" id="GO:0016020">
    <property type="term" value="C:membrane"/>
    <property type="evidence" value="ECO:0007669"/>
    <property type="project" value="InterPro"/>
</dbReference>
<keyword evidence="1 13" id="KW-0808">Transferase</keyword>
<dbReference type="CDD" id="cd02440">
    <property type="entry name" value="AdoMet_MTases"/>
    <property type="match status" value="1"/>
</dbReference>
<dbReference type="InterPro" id="IPR050903">
    <property type="entry name" value="Bact_Chemotaxis_MeTrfase"/>
</dbReference>
<dbReference type="eggNOG" id="COG2201">
    <property type="taxonomic scope" value="Bacteria"/>
</dbReference>
<dbReference type="GO" id="GO:0006355">
    <property type="term" value="P:regulation of DNA-templated transcription"/>
    <property type="evidence" value="ECO:0007669"/>
    <property type="project" value="InterPro"/>
</dbReference>
<dbReference type="InterPro" id="IPR022642">
    <property type="entry name" value="CheR_C"/>
</dbReference>
<evidence type="ECO:0000256" key="8">
    <source>
        <dbReference type="SAM" id="Coils"/>
    </source>
</evidence>
<dbReference type="InterPro" id="IPR022641">
    <property type="entry name" value="CheR_N"/>
</dbReference>
<dbReference type="GO" id="GO:0008984">
    <property type="term" value="F:protein-glutamate methylesterase activity"/>
    <property type="evidence" value="ECO:0007669"/>
    <property type="project" value="InterPro"/>
</dbReference>
<feature type="region of interest" description="Disordered" evidence="9">
    <location>
        <begin position="531"/>
        <end position="550"/>
    </location>
</feature>
<evidence type="ECO:0000313" key="14">
    <source>
        <dbReference type="Proteomes" id="UP000001887"/>
    </source>
</evidence>
<keyword evidence="4" id="KW-0067">ATP-binding</keyword>
<dbReference type="InterPro" id="IPR013767">
    <property type="entry name" value="PAS_fold"/>
</dbReference>
<keyword evidence="3" id="KW-0418">Kinase</keyword>
<dbReference type="CDD" id="cd16917">
    <property type="entry name" value="HATPase_UhpB-NarQ-NarX-like"/>
    <property type="match status" value="1"/>
</dbReference>
<dbReference type="Gene3D" id="1.20.5.1930">
    <property type="match status" value="1"/>
</dbReference>
<evidence type="ECO:0000256" key="2">
    <source>
        <dbReference type="ARBA" id="ARBA00022741"/>
    </source>
</evidence>
<evidence type="ECO:0000256" key="4">
    <source>
        <dbReference type="ARBA" id="ARBA00022840"/>
    </source>
</evidence>
<organism evidence="13 14">
    <name type="scientific">Pirellula staleyi (strain ATCC 27377 / DSM 6068 / ICPB 4128)</name>
    <name type="common">Pirella staleyi</name>
    <dbReference type="NCBI Taxonomy" id="530564"/>
    <lineage>
        <taxon>Bacteria</taxon>
        <taxon>Pseudomonadati</taxon>
        <taxon>Planctomycetota</taxon>
        <taxon>Planctomycetia</taxon>
        <taxon>Pirellulales</taxon>
        <taxon>Pirellulaceae</taxon>
        <taxon>Pirellula</taxon>
    </lineage>
</organism>
<dbReference type="SMART" id="SM00086">
    <property type="entry name" value="PAC"/>
    <property type="match status" value="2"/>
</dbReference>
<keyword evidence="8" id="KW-0175">Coiled coil</keyword>
<dbReference type="EMBL" id="CP001848">
    <property type="protein sequence ID" value="ADB15876.1"/>
    <property type="molecule type" value="Genomic_DNA"/>
</dbReference>
<dbReference type="InterPro" id="IPR029063">
    <property type="entry name" value="SAM-dependent_MTases_sf"/>
</dbReference>
<dbReference type="GO" id="GO:0046983">
    <property type="term" value="F:protein dimerization activity"/>
    <property type="evidence" value="ECO:0007669"/>
    <property type="project" value="InterPro"/>
</dbReference>
<dbReference type="Pfam" id="PF00989">
    <property type="entry name" value="PAS"/>
    <property type="match status" value="1"/>
</dbReference>
<proteinExistence type="predicted"/>
<name>D2R949_PIRSD</name>
<dbReference type="PROSITE" id="PS50123">
    <property type="entry name" value="CHER"/>
    <property type="match status" value="1"/>
</dbReference>
<dbReference type="Pfam" id="PF13596">
    <property type="entry name" value="PAS_10"/>
    <property type="match status" value="1"/>
</dbReference>
<evidence type="ECO:0000313" key="13">
    <source>
        <dbReference type="EMBL" id="ADB15876.1"/>
    </source>
</evidence>
<evidence type="ECO:0000256" key="3">
    <source>
        <dbReference type="ARBA" id="ARBA00022777"/>
    </source>
</evidence>
<evidence type="ECO:0000259" key="10">
    <source>
        <dbReference type="PROSITE" id="PS50112"/>
    </source>
</evidence>
<dbReference type="Pfam" id="PF02518">
    <property type="entry name" value="HATPase_c"/>
    <property type="match status" value="1"/>
</dbReference>
<accession>D2R949</accession>
<evidence type="ECO:0000256" key="9">
    <source>
        <dbReference type="SAM" id="MobiDB-lite"/>
    </source>
</evidence>
<dbReference type="InterPro" id="IPR001610">
    <property type="entry name" value="PAC"/>
</dbReference>
<dbReference type="HOGENOM" id="CLU_000892_0_0_0"/>
<dbReference type="eggNOG" id="COG4585">
    <property type="taxonomic scope" value="Bacteria"/>
</dbReference>
<dbReference type="eggNOG" id="COG3352">
    <property type="taxonomic scope" value="Bacteria"/>
</dbReference>
<dbReference type="InterPro" id="IPR035909">
    <property type="entry name" value="CheB_C"/>
</dbReference>
<dbReference type="InterPro" id="IPR000673">
    <property type="entry name" value="Sig_transdc_resp-reg_Me-estase"/>
</dbReference>
<feature type="region of interest" description="Disordered" evidence="9">
    <location>
        <begin position="1"/>
        <end position="51"/>
    </location>
</feature>
<gene>
    <name evidence="13" type="ordered locus">Psta_1198</name>
</gene>
<dbReference type="InterPro" id="IPR035965">
    <property type="entry name" value="PAS-like_dom_sf"/>
</dbReference>
<dbReference type="GO" id="GO:0005737">
    <property type="term" value="C:cytoplasm"/>
    <property type="evidence" value="ECO:0007669"/>
    <property type="project" value="InterPro"/>
</dbReference>
<dbReference type="GO" id="GO:0032259">
    <property type="term" value="P:methylation"/>
    <property type="evidence" value="ECO:0007669"/>
    <property type="project" value="UniProtKB-KW"/>
</dbReference>
<dbReference type="SMART" id="SM00387">
    <property type="entry name" value="HATPase_c"/>
    <property type="match status" value="1"/>
</dbReference>
<dbReference type="Pfam" id="PF01339">
    <property type="entry name" value="CheB_methylest"/>
    <property type="match status" value="1"/>
</dbReference>
<dbReference type="SUPFAM" id="SSF47757">
    <property type="entry name" value="Chemotaxis receptor methyltransferase CheR, N-terminal domain"/>
    <property type="match status" value="1"/>
</dbReference>
<dbReference type="Gene3D" id="3.30.565.10">
    <property type="entry name" value="Histidine kinase-like ATPase, C-terminal domain"/>
    <property type="match status" value="1"/>
</dbReference>
<dbReference type="eggNOG" id="COG1352">
    <property type="taxonomic scope" value="Bacteria"/>
</dbReference>
<feature type="domain" description="CheB-type methylesterase" evidence="11">
    <location>
        <begin position="51"/>
        <end position="240"/>
    </location>
</feature>
<dbReference type="CDD" id="cd16434">
    <property type="entry name" value="CheB-CheR_fusion"/>
    <property type="match status" value="1"/>
</dbReference>
<dbReference type="SUPFAM" id="SSF53335">
    <property type="entry name" value="S-adenosyl-L-methionine-dependent methyltransferases"/>
    <property type="match status" value="1"/>
</dbReference>
<dbReference type="PANTHER" id="PTHR24422">
    <property type="entry name" value="CHEMOTAXIS PROTEIN METHYLTRANSFERASE"/>
    <property type="match status" value="1"/>
</dbReference>